<dbReference type="Proteomes" id="UP000281955">
    <property type="component" value="Unassembled WGS sequence"/>
</dbReference>
<dbReference type="InterPro" id="IPR050300">
    <property type="entry name" value="GDXG_lipolytic_enzyme"/>
</dbReference>
<organism evidence="4 5">
    <name type="scientific">Motilibacter peucedani</name>
    <dbReference type="NCBI Taxonomy" id="598650"/>
    <lineage>
        <taxon>Bacteria</taxon>
        <taxon>Bacillati</taxon>
        <taxon>Actinomycetota</taxon>
        <taxon>Actinomycetes</taxon>
        <taxon>Motilibacterales</taxon>
        <taxon>Motilibacteraceae</taxon>
        <taxon>Motilibacter</taxon>
    </lineage>
</organism>
<dbReference type="AlphaFoldDB" id="A0A420XKV4"/>
<gene>
    <name evidence="4" type="ORF">CLV35_3666</name>
</gene>
<evidence type="ECO:0000256" key="1">
    <source>
        <dbReference type="ARBA" id="ARBA00022801"/>
    </source>
</evidence>
<dbReference type="Pfam" id="PF20434">
    <property type="entry name" value="BD-FAE"/>
    <property type="match status" value="1"/>
</dbReference>
<dbReference type="InParanoid" id="A0A420XKV4"/>
<reference evidence="4 5" key="1">
    <citation type="submission" date="2018-10" db="EMBL/GenBank/DDBJ databases">
        <title>Genomic Encyclopedia of Archaeal and Bacterial Type Strains, Phase II (KMG-II): from individual species to whole genera.</title>
        <authorList>
            <person name="Goeker M."/>
        </authorList>
    </citation>
    <scope>NUCLEOTIDE SEQUENCE [LARGE SCALE GENOMIC DNA]</scope>
    <source>
        <strain evidence="4 5">RP-AC37</strain>
    </source>
</reference>
<accession>A0A420XKV4</accession>
<dbReference type="PANTHER" id="PTHR48081">
    <property type="entry name" value="AB HYDROLASE SUPERFAMILY PROTEIN C4A8.06C"/>
    <property type="match status" value="1"/>
</dbReference>
<dbReference type="InterPro" id="IPR049492">
    <property type="entry name" value="BD-FAE-like_dom"/>
</dbReference>
<dbReference type="FunCoup" id="A0A420XKV4">
    <property type="interactions" value="50"/>
</dbReference>
<evidence type="ECO:0000259" key="3">
    <source>
        <dbReference type="Pfam" id="PF20434"/>
    </source>
</evidence>
<comment type="caution">
    <text evidence="4">The sequence shown here is derived from an EMBL/GenBank/DDBJ whole genome shotgun (WGS) entry which is preliminary data.</text>
</comment>
<feature type="domain" description="BD-FAE-like" evidence="3">
    <location>
        <begin position="34"/>
        <end position="221"/>
    </location>
</feature>
<dbReference type="EMBL" id="RBWV01000016">
    <property type="protein sequence ID" value="RKS68538.1"/>
    <property type="molecule type" value="Genomic_DNA"/>
</dbReference>
<sequence length="262" mass="26922">MSAPSPENRAVLDRSAGPPDATVAYGPAPEQVADLRLPPGDEPAPLVLLWHGGFWLPEWDRHHAAPMAEALAAAGYAVASLEYRRTGSGGWPATAADVAAGADRVPGLVTAAAPGRVDLDRVVFAAHSAGGHVAVWAAQRAAVGEPAATTPVGVLALAPVLDLVATHRHGDPVADLLGGSPEQVPEAYAAADPSARGPVGVPLTVVHGLEDSRVPVESSRSWTRAHGDRLVEVPGADHFAVIDPESAAWPVVLHELATLATR</sequence>
<dbReference type="GO" id="GO:0016787">
    <property type="term" value="F:hydrolase activity"/>
    <property type="evidence" value="ECO:0007669"/>
    <property type="project" value="UniProtKB-KW"/>
</dbReference>
<protein>
    <submittedName>
        <fullName evidence="4">Alpha/beta hydrolase family protein</fullName>
    </submittedName>
</protein>
<proteinExistence type="predicted"/>
<keyword evidence="5" id="KW-1185">Reference proteome</keyword>
<dbReference type="SUPFAM" id="SSF53474">
    <property type="entry name" value="alpha/beta-Hydrolases"/>
    <property type="match status" value="1"/>
</dbReference>
<name>A0A420XKV4_9ACTN</name>
<evidence type="ECO:0000256" key="2">
    <source>
        <dbReference type="SAM" id="MobiDB-lite"/>
    </source>
</evidence>
<dbReference type="Gene3D" id="3.40.50.1820">
    <property type="entry name" value="alpha/beta hydrolase"/>
    <property type="match status" value="1"/>
</dbReference>
<dbReference type="RefSeq" id="WP_121194912.1">
    <property type="nucleotide sequence ID" value="NZ_RBWV01000016.1"/>
</dbReference>
<keyword evidence="1 4" id="KW-0378">Hydrolase</keyword>
<evidence type="ECO:0000313" key="4">
    <source>
        <dbReference type="EMBL" id="RKS68538.1"/>
    </source>
</evidence>
<dbReference type="OrthoDB" id="255603at2"/>
<feature type="region of interest" description="Disordered" evidence="2">
    <location>
        <begin position="1"/>
        <end position="26"/>
    </location>
</feature>
<dbReference type="InterPro" id="IPR029058">
    <property type="entry name" value="AB_hydrolase_fold"/>
</dbReference>
<dbReference type="PANTHER" id="PTHR48081:SF33">
    <property type="entry name" value="KYNURENINE FORMAMIDASE"/>
    <property type="match status" value="1"/>
</dbReference>
<evidence type="ECO:0000313" key="5">
    <source>
        <dbReference type="Proteomes" id="UP000281955"/>
    </source>
</evidence>